<dbReference type="AlphaFoldDB" id="A0A426X407"/>
<sequence length="272" mass="29537">MTVIMGRGKEDDIVKEEVIARKREEEAATSTFGAAEATTMALRRLRLVATAAGGSDNKAMAEGWVVTMASETWETTVVAPSCSSNRHMRVIKDAAGRGRGHRRGSDEQWLCVVGAATAKEAGDSSEKQRRMQGRKWVGYDNDRGMIVAHDQRLGTCNSVPFLLEMPVARREGTTAQQSTIDEEDNRDGNGKGVATRLGVSGEEGINIHVTRETIAAGDRWATRAGSNGVLRRRLVREQGKEEGSNDKRVEQGAIGATTMRATEWEDDSSVGC</sequence>
<comment type="caution">
    <text evidence="2">The sequence shown here is derived from an EMBL/GenBank/DDBJ whole genome shotgun (WGS) entry which is preliminary data.</text>
</comment>
<proteinExistence type="predicted"/>
<feature type="compositionally biased region" description="Basic and acidic residues" evidence="1">
    <location>
        <begin position="235"/>
        <end position="250"/>
    </location>
</feature>
<name>A0A426X407_ENSVE</name>
<dbReference type="Proteomes" id="UP000287651">
    <property type="component" value="Unassembled WGS sequence"/>
</dbReference>
<evidence type="ECO:0000313" key="3">
    <source>
        <dbReference type="Proteomes" id="UP000287651"/>
    </source>
</evidence>
<evidence type="ECO:0000313" key="2">
    <source>
        <dbReference type="EMBL" id="RRT34211.1"/>
    </source>
</evidence>
<accession>A0A426X407</accession>
<dbReference type="EMBL" id="AMZH03027280">
    <property type="protein sequence ID" value="RRT34211.1"/>
    <property type="molecule type" value="Genomic_DNA"/>
</dbReference>
<organism evidence="2 3">
    <name type="scientific">Ensete ventricosum</name>
    <name type="common">Abyssinian banana</name>
    <name type="synonym">Musa ensete</name>
    <dbReference type="NCBI Taxonomy" id="4639"/>
    <lineage>
        <taxon>Eukaryota</taxon>
        <taxon>Viridiplantae</taxon>
        <taxon>Streptophyta</taxon>
        <taxon>Embryophyta</taxon>
        <taxon>Tracheophyta</taxon>
        <taxon>Spermatophyta</taxon>
        <taxon>Magnoliopsida</taxon>
        <taxon>Liliopsida</taxon>
        <taxon>Zingiberales</taxon>
        <taxon>Musaceae</taxon>
        <taxon>Ensete</taxon>
    </lineage>
</organism>
<protein>
    <submittedName>
        <fullName evidence="2">Uncharacterized protein</fullName>
    </submittedName>
</protein>
<reference evidence="2 3" key="1">
    <citation type="journal article" date="2014" name="Agronomy (Basel)">
        <title>A Draft Genome Sequence for Ensete ventricosum, the Drought-Tolerant Tree Against Hunger.</title>
        <authorList>
            <person name="Harrison J."/>
            <person name="Moore K.A."/>
            <person name="Paszkiewicz K."/>
            <person name="Jones T."/>
            <person name="Grant M."/>
            <person name="Ambacheew D."/>
            <person name="Muzemil S."/>
            <person name="Studholme D.J."/>
        </authorList>
    </citation>
    <scope>NUCLEOTIDE SEQUENCE [LARGE SCALE GENOMIC DNA]</scope>
</reference>
<feature type="region of interest" description="Disordered" evidence="1">
    <location>
        <begin position="231"/>
        <end position="272"/>
    </location>
</feature>
<gene>
    <name evidence="2" type="ORF">B296_00051972</name>
</gene>
<feature type="region of interest" description="Disordered" evidence="1">
    <location>
        <begin position="170"/>
        <end position="192"/>
    </location>
</feature>
<evidence type="ECO:0000256" key="1">
    <source>
        <dbReference type="SAM" id="MobiDB-lite"/>
    </source>
</evidence>